<comment type="caution">
    <text evidence="7">The sequence shown here is derived from an EMBL/GenBank/DDBJ whole genome shotgun (WGS) entry which is preliminary data.</text>
</comment>
<keyword evidence="2" id="KW-0202">Cytokine</keyword>
<name>A0A9D3NY48_9TELE</name>
<dbReference type="Pfam" id="PF00048">
    <property type="entry name" value="IL8"/>
    <property type="match status" value="1"/>
</dbReference>
<evidence type="ECO:0000256" key="1">
    <source>
        <dbReference type="ARBA" id="ARBA00004613"/>
    </source>
</evidence>
<dbReference type="AlphaFoldDB" id="A0A9D3NY48"/>
<dbReference type="Proteomes" id="UP000824219">
    <property type="component" value="Linkage Group LG07"/>
</dbReference>
<dbReference type="SUPFAM" id="SSF54117">
    <property type="entry name" value="Interleukin 8-like chemokines"/>
    <property type="match status" value="1"/>
</dbReference>
<evidence type="ECO:0000259" key="6">
    <source>
        <dbReference type="SMART" id="SM00199"/>
    </source>
</evidence>
<dbReference type="PANTHER" id="PTHR12015:SF183">
    <property type="entry name" value="C-C MOTIF CHEMOKINE 3"/>
    <property type="match status" value="1"/>
</dbReference>
<dbReference type="OrthoDB" id="9447832at2759"/>
<dbReference type="InterPro" id="IPR039809">
    <property type="entry name" value="Chemokine_b/g/d"/>
</dbReference>
<gene>
    <name evidence="7" type="ORF">KOW79_006849</name>
</gene>
<dbReference type="CDD" id="cd00272">
    <property type="entry name" value="Chemokine_CC"/>
    <property type="match status" value="1"/>
</dbReference>
<organism evidence="7 8">
    <name type="scientific">Hemibagrus wyckioides</name>
    <dbReference type="NCBI Taxonomy" id="337641"/>
    <lineage>
        <taxon>Eukaryota</taxon>
        <taxon>Metazoa</taxon>
        <taxon>Chordata</taxon>
        <taxon>Craniata</taxon>
        <taxon>Vertebrata</taxon>
        <taxon>Euteleostomi</taxon>
        <taxon>Actinopterygii</taxon>
        <taxon>Neopterygii</taxon>
        <taxon>Teleostei</taxon>
        <taxon>Ostariophysi</taxon>
        <taxon>Siluriformes</taxon>
        <taxon>Bagridae</taxon>
        <taxon>Hemibagrus</taxon>
    </lineage>
</organism>
<keyword evidence="8" id="KW-1185">Reference proteome</keyword>
<feature type="chain" id="PRO_5038614413" description="Chemokine interleukin-8-like domain-containing protein" evidence="5">
    <location>
        <begin position="23"/>
        <end position="110"/>
    </location>
</feature>
<dbReference type="SMART" id="SM00199">
    <property type="entry name" value="SCY"/>
    <property type="match status" value="1"/>
</dbReference>
<protein>
    <recommendedName>
        <fullName evidence="6">Chemokine interleukin-8-like domain-containing protein</fullName>
    </recommendedName>
</protein>
<feature type="domain" description="Chemokine interleukin-8-like" evidence="6">
    <location>
        <begin position="27"/>
        <end position="85"/>
    </location>
</feature>
<keyword evidence="4 5" id="KW-0732">Signal</keyword>
<comment type="subcellular location">
    <subcellularLocation>
        <location evidence="1">Secreted</location>
    </subcellularLocation>
</comment>
<evidence type="ECO:0000256" key="2">
    <source>
        <dbReference type="ARBA" id="ARBA00022514"/>
    </source>
</evidence>
<feature type="signal peptide" evidence="5">
    <location>
        <begin position="1"/>
        <end position="22"/>
    </location>
</feature>
<dbReference type="GO" id="GO:0005615">
    <property type="term" value="C:extracellular space"/>
    <property type="evidence" value="ECO:0007669"/>
    <property type="project" value="UniProtKB-KW"/>
</dbReference>
<dbReference type="EMBL" id="JAHKSW010000007">
    <property type="protein sequence ID" value="KAG7330627.1"/>
    <property type="molecule type" value="Genomic_DNA"/>
</dbReference>
<dbReference type="Gene3D" id="2.40.50.40">
    <property type="match status" value="1"/>
</dbReference>
<reference evidence="7 8" key="1">
    <citation type="submission" date="2021-06" db="EMBL/GenBank/DDBJ databases">
        <title>Chromosome-level genome assembly of the red-tail catfish (Hemibagrus wyckioides).</title>
        <authorList>
            <person name="Shao F."/>
        </authorList>
    </citation>
    <scope>NUCLEOTIDE SEQUENCE [LARGE SCALE GENOMIC DNA]</scope>
    <source>
        <strain evidence="7">EC202008001</strain>
        <tissue evidence="7">Blood</tissue>
    </source>
</reference>
<dbReference type="PANTHER" id="PTHR12015">
    <property type="entry name" value="SMALL INDUCIBLE CYTOKINE A"/>
    <property type="match status" value="1"/>
</dbReference>
<evidence type="ECO:0000313" key="8">
    <source>
        <dbReference type="Proteomes" id="UP000824219"/>
    </source>
</evidence>
<evidence type="ECO:0000313" key="7">
    <source>
        <dbReference type="EMBL" id="KAG7330627.1"/>
    </source>
</evidence>
<dbReference type="GO" id="GO:0006955">
    <property type="term" value="P:immune response"/>
    <property type="evidence" value="ECO:0007669"/>
    <property type="project" value="InterPro"/>
</dbReference>
<dbReference type="GO" id="GO:0008009">
    <property type="term" value="F:chemokine activity"/>
    <property type="evidence" value="ECO:0007669"/>
    <property type="project" value="InterPro"/>
</dbReference>
<evidence type="ECO:0000256" key="4">
    <source>
        <dbReference type="ARBA" id="ARBA00022729"/>
    </source>
</evidence>
<evidence type="ECO:0000256" key="3">
    <source>
        <dbReference type="ARBA" id="ARBA00022525"/>
    </source>
</evidence>
<keyword evidence="3" id="KW-0964">Secreted</keyword>
<proteinExistence type="predicted"/>
<dbReference type="InterPro" id="IPR001811">
    <property type="entry name" value="Chemokine_IL8-like_dom"/>
</dbReference>
<evidence type="ECO:0000256" key="5">
    <source>
        <dbReference type="SAM" id="SignalP"/>
    </source>
</evidence>
<dbReference type="InterPro" id="IPR036048">
    <property type="entry name" value="Interleukin_8-like_sf"/>
</dbReference>
<accession>A0A9D3NY48</accession>
<sequence length="110" mass="12385">MFSRSLLLVLLVLVCLQSFTTAQNANGPQCCFSFQKKTIPVSLITAYEETDIWCSKHGVIFTLKNGGQRCGDPSVEWVKDRMDKTSVCLTTRTNLQRVFKSSLSQNARFT</sequence>